<organism evidence="2 3">
    <name type="scientific">Streptomyces poonensis</name>
    <dbReference type="NCBI Taxonomy" id="68255"/>
    <lineage>
        <taxon>Bacteria</taxon>
        <taxon>Bacillati</taxon>
        <taxon>Actinomycetota</taxon>
        <taxon>Actinomycetes</taxon>
        <taxon>Kitasatosporales</taxon>
        <taxon>Streptomycetaceae</taxon>
        <taxon>Streptomyces</taxon>
    </lineage>
</organism>
<reference evidence="2" key="1">
    <citation type="journal article" date="2014" name="Int. J. Syst. Evol. Microbiol.">
        <title>Complete genome sequence of Corynebacterium casei LMG S-19264T (=DSM 44701T), isolated from a smear-ripened cheese.</title>
        <authorList>
            <consortium name="US DOE Joint Genome Institute (JGI-PGF)"/>
            <person name="Walter F."/>
            <person name="Albersmeier A."/>
            <person name="Kalinowski J."/>
            <person name="Ruckert C."/>
        </authorList>
    </citation>
    <scope>NUCLEOTIDE SEQUENCE</scope>
    <source>
        <strain evidence="2">JCM 4815</strain>
    </source>
</reference>
<proteinExistence type="predicted"/>
<evidence type="ECO:0000256" key="1">
    <source>
        <dbReference type="SAM" id="SignalP"/>
    </source>
</evidence>
<evidence type="ECO:0000313" key="2">
    <source>
        <dbReference type="EMBL" id="GGZ24665.1"/>
    </source>
</evidence>
<reference evidence="2" key="2">
    <citation type="submission" date="2020-09" db="EMBL/GenBank/DDBJ databases">
        <authorList>
            <person name="Sun Q."/>
            <person name="Ohkuma M."/>
        </authorList>
    </citation>
    <scope>NUCLEOTIDE SEQUENCE</scope>
    <source>
        <strain evidence="2">JCM 4815</strain>
    </source>
</reference>
<dbReference type="EMBL" id="BMVW01000011">
    <property type="protein sequence ID" value="GGZ24665.1"/>
    <property type="molecule type" value="Genomic_DNA"/>
</dbReference>
<keyword evidence="1" id="KW-0732">Signal</keyword>
<dbReference type="Proteomes" id="UP000622166">
    <property type="component" value="Unassembled WGS sequence"/>
</dbReference>
<comment type="caution">
    <text evidence="2">The sequence shown here is derived from an EMBL/GenBank/DDBJ whole genome shotgun (WGS) entry which is preliminary data.</text>
</comment>
<gene>
    <name evidence="2" type="ORF">GCM10010365_51250</name>
</gene>
<accession>A0A918UPE9</accession>
<sequence length="105" mass="11386">MLTIAGLALAGASPAAAQLTKFSPNDKAFAYTTKSNTLVSVWQQKSGYSHADYYRKASSGTQRHLWNKSGVNTTVTSGSGSALFKMRVCEWVKDNDDICSGWDTE</sequence>
<dbReference type="AlphaFoldDB" id="A0A918UPE9"/>
<evidence type="ECO:0000313" key="3">
    <source>
        <dbReference type="Proteomes" id="UP000622166"/>
    </source>
</evidence>
<protein>
    <recommendedName>
        <fullName evidence="4">Secreted protein</fullName>
    </recommendedName>
</protein>
<feature type="signal peptide" evidence="1">
    <location>
        <begin position="1"/>
        <end position="17"/>
    </location>
</feature>
<name>A0A918UPE9_9ACTN</name>
<feature type="chain" id="PRO_5037149076" description="Secreted protein" evidence="1">
    <location>
        <begin position="18"/>
        <end position="105"/>
    </location>
</feature>
<dbReference type="RefSeq" id="WP_189862946.1">
    <property type="nucleotide sequence ID" value="NZ_BMVW01000011.1"/>
</dbReference>
<keyword evidence="3" id="KW-1185">Reference proteome</keyword>
<evidence type="ECO:0008006" key="4">
    <source>
        <dbReference type="Google" id="ProtNLM"/>
    </source>
</evidence>